<sequence>MAATINDQLRDEAISHALYVARYGNGAARKMIRLLNEADALLSAELLNVLDGVDAATWSERRLASLLASVRRLNQKAYKPVTEALKSELEAFAEHEAGYQFDLFNQLLPEAVLNHVELQAITPDQVYAAAVSRPFQGRLLSEWANKLEADRLTKITNAVRMGYLLGETTEAITRRVVGTRAANREDGAIQENRRNLAAVTRTAIAHVASTARQSFASANSDLVKGKQWLSTLDTRTTTICIARDRLKYTLDGKPIGHNVPYLRGPGRAHFCCRSTETLILKSWREMGIDADEMDAGTRASMDGQTPGDTTYSEWLQRQPYDRQKAVLGKERADLLRAGKLKVPDFFNDRGEFLTLDQLRQLEPRAFD</sequence>
<dbReference type="AlphaFoldDB" id="A0A9Q4T2P2"/>
<organism evidence="1 2">
    <name type="scientific">Cronobacter dublinensis</name>
    <dbReference type="NCBI Taxonomy" id="413497"/>
    <lineage>
        <taxon>Bacteria</taxon>
        <taxon>Pseudomonadati</taxon>
        <taxon>Pseudomonadota</taxon>
        <taxon>Gammaproteobacteria</taxon>
        <taxon>Enterobacterales</taxon>
        <taxon>Enterobacteriaceae</taxon>
        <taxon>Cronobacter</taxon>
    </lineage>
</organism>
<dbReference type="EMBL" id="RPBY01000004">
    <property type="protein sequence ID" value="NCH88169.1"/>
    <property type="molecule type" value="Genomic_DNA"/>
</dbReference>
<comment type="caution">
    <text evidence="1">The sequence shown here is derived from an EMBL/GenBank/DDBJ whole genome shotgun (WGS) entry which is preliminary data.</text>
</comment>
<evidence type="ECO:0000313" key="1">
    <source>
        <dbReference type="EMBL" id="NCH88169.1"/>
    </source>
</evidence>
<name>A0A9Q4T2P2_9ENTR</name>
<gene>
    <name evidence="1" type="ORF">EHJ13_12085</name>
</gene>
<evidence type="ECO:0000313" key="2">
    <source>
        <dbReference type="Proteomes" id="UP000778262"/>
    </source>
</evidence>
<reference evidence="1" key="1">
    <citation type="submission" date="2018-11" db="EMBL/GenBank/DDBJ databases">
        <title>Genomics analysis of Putative Virulence Factors on Adhesion and Cytotoxicity for Cronobacter spp.</title>
        <authorList>
            <person name="Cui J."/>
        </authorList>
    </citation>
    <scope>NUCLEOTIDE SEQUENCE</scope>
    <source>
        <strain evidence="1">SD69</strain>
    </source>
</reference>
<accession>A0A9Q4T2P2</accession>
<dbReference type="InterPro" id="IPR017029">
    <property type="entry name" value="Phage_head_put"/>
</dbReference>
<dbReference type="RefSeq" id="WP_105589267.1">
    <property type="nucleotide sequence ID" value="NZ_NRNW01000018.1"/>
</dbReference>
<dbReference type="Proteomes" id="UP000778262">
    <property type="component" value="Unassembled WGS sequence"/>
</dbReference>
<proteinExistence type="predicted"/>
<protein>
    <recommendedName>
        <fullName evidence="3">Phage head morphogenesis domain-containing protein</fullName>
    </recommendedName>
</protein>
<evidence type="ECO:0008006" key="3">
    <source>
        <dbReference type="Google" id="ProtNLM"/>
    </source>
</evidence>
<dbReference type="PIRSF" id="PIRSF034565">
    <property type="entry name" value="UCP034565"/>
    <property type="match status" value="1"/>
</dbReference>